<feature type="domain" description="Major facilitator superfamily (MFS) profile" evidence="10">
    <location>
        <begin position="34"/>
        <end position="454"/>
    </location>
</feature>
<feature type="transmembrane region" description="Helical" evidence="9">
    <location>
        <begin position="34"/>
        <end position="55"/>
    </location>
</feature>
<feature type="transmembrane region" description="Helical" evidence="9">
    <location>
        <begin position="83"/>
        <end position="106"/>
    </location>
</feature>
<keyword evidence="6 9" id="KW-1133">Transmembrane helix</keyword>
<accession>A0A8K0G6B6</accession>
<dbReference type="Gene3D" id="1.20.1250.20">
    <property type="entry name" value="MFS general substrate transporter like domains"/>
    <property type="match status" value="1"/>
</dbReference>
<dbReference type="GO" id="GO:0005886">
    <property type="term" value="C:plasma membrane"/>
    <property type="evidence" value="ECO:0007669"/>
    <property type="project" value="UniProtKB-SubCell"/>
</dbReference>
<dbReference type="SUPFAM" id="SSF103473">
    <property type="entry name" value="MFS general substrate transporter"/>
    <property type="match status" value="1"/>
</dbReference>
<protein>
    <recommendedName>
        <fullName evidence="10">Major facilitator superfamily (MFS) profile domain-containing protein</fullName>
    </recommendedName>
</protein>
<dbReference type="EMBL" id="VTPC01082396">
    <property type="protein sequence ID" value="KAF2887654.1"/>
    <property type="molecule type" value="Genomic_DNA"/>
</dbReference>
<evidence type="ECO:0000256" key="3">
    <source>
        <dbReference type="ARBA" id="ARBA00022475"/>
    </source>
</evidence>
<keyword evidence="4" id="KW-0762">Sugar transport</keyword>
<reference evidence="11" key="1">
    <citation type="submission" date="2019-08" db="EMBL/GenBank/DDBJ databases">
        <title>The genome of the North American firefly Photinus pyralis.</title>
        <authorList>
            <consortium name="Photinus pyralis genome working group"/>
            <person name="Fallon T.R."/>
            <person name="Sander Lower S.E."/>
            <person name="Weng J.-K."/>
        </authorList>
    </citation>
    <scope>NUCLEOTIDE SEQUENCE</scope>
    <source>
        <strain evidence="11">TRF0915ILg1</strain>
        <tissue evidence="11">Whole body</tissue>
    </source>
</reference>
<sequence>MIVSRHSSMCSATSLTLSKKSTLLQIAYIKDRKYLYMTVFAGNLLALCVGFSFSWSSPVLLKLTDEKYLDSNPLRRLITSEEASWIGSLLSLGGMFGVFLAVFTASKFGRKKALWLSCVIPFVAGFSITGYAKEVHLYFLARFIIGVGVSGVYTVVPMYLGEISEDDIRGFVCALMMTFETAGELITYCSMPYITIYASAVVSVVITVAVAIVIISWLPESPYFLLSMKDKNGAEKSLMKLRNETKEGVSTELDYIESVLQDFVDNEVRFIDLFRTKAARKSEIITLGLTVFQHLSGILPVMLYSQNIFKETGSSIPPEICTMIIAVIQFFASFIAPNLVDKLGRRWMLFLSALGMLISQCLLGLYFFFKERQYDLSEFYWLPIACYICFLISYLIGFGPLIWTIMGEIFMPNLKAKAFLIGLEWLDVSSCLVDVVACQYCLFSPVLLRLKEEA</sequence>
<keyword evidence="12" id="KW-1185">Reference proteome</keyword>
<dbReference type="PANTHER" id="PTHR48021:SF47">
    <property type="entry name" value="GH17672P"/>
    <property type="match status" value="1"/>
</dbReference>
<name>A0A8K0G6B6_IGNLU</name>
<feature type="transmembrane region" description="Helical" evidence="9">
    <location>
        <begin position="381"/>
        <end position="405"/>
    </location>
</feature>
<comment type="subcellular location">
    <subcellularLocation>
        <location evidence="1">Cell membrane</location>
        <topology evidence="1">Multi-pass membrane protein</topology>
    </subcellularLocation>
</comment>
<dbReference type="AlphaFoldDB" id="A0A8K0G6B6"/>
<feature type="transmembrane region" description="Helical" evidence="9">
    <location>
        <begin position="137"/>
        <end position="156"/>
    </location>
</feature>
<evidence type="ECO:0000256" key="9">
    <source>
        <dbReference type="SAM" id="Phobius"/>
    </source>
</evidence>
<evidence type="ECO:0000256" key="1">
    <source>
        <dbReference type="ARBA" id="ARBA00004651"/>
    </source>
</evidence>
<organism evidence="11 12">
    <name type="scientific">Ignelater luminosus</name>
    <name type="common">Cucubano</name>
    <name type="synonym">Pyrophorus luminosus</name>
    <dbReference type="NCBI Taxonomy" id="2038154"/>
    <lineage>
        <taxon>Eukaryota</taxon>
        <taxon>Metazoa</taxon>
        <taxon>Ecdysozoa</taxon>
        <taxon>Arthropoda</taxon>
        <taxon>Hexapoda</taxon>
        <taxon>Insecta</taxon>
        <taxon>Pterygota</taxon>
        <taxon>Neoptera</taxon>
        <taxon>Endopterygota</taxon>
        <taxon>Coleoptera</taxon>
        <taxon>Polyphaga</taxon>
        <taxon>Elateriformia</taxon>
        <taxon>Elateroidea</taxon>
        <taxon>Elateridae</taxon>
        <taxon>Agrypninae</taxon>
        <taxon>Pyrophorini</taxon>
        <taxon>Ignelater</taxon>
    </lineage>
</organism>
<feature type="transmembrane region" description="Helical" evidence="9">
    <location>
        <begin position="113"/>
        <end position="131"/>
    </location>
</feature>
<keyword evidence="8" id="KW-0325">Glycoprotein</keyword>
<feature type="transmembrane region" description="Helical" evidence="9">
    <location>
        <begin position="168"/>
        <end position="188"/>
    </location>
</feature>
<dbReference type="FunFam" id="1.20.1250.20:FF:000218">
    <property type="entry name" value="facilitated trehalose transporter Tret1"/>
    <property type="match status" value="1"/>
</dbReference>
<keyword evidence="3" id="KW-1003">Cell membrane</keyword>
<evidence type="ECO:0000313" key="12">
    <source>
        <dbReference type="Proteomes" id="UP000801492"/>
    </source>
</evidence>
<dbReference type="OrthoDB" id="8120565at2759"/>
<evidence type="ECO:0000313" key="11">
    <source>
        <dbReference type="EMBL" id="KAF2887654.1"/>
    </source>
</evidence>
<keyword evidence="5 9" id="KW-0812">Transmembrane</keyword>
<comment type="caution">
    <text evidence="11">The sequence shown here is derived from an EMBL/GenBank/DDBJ whole genome shotgun (WGS) entry which is preliminary data.</text>
</comment>
<keyword evidence="7 9" id="KW-0472">Membrane</keyword>
<feature type="transmembrane region" description="Helical" evidence="9">
    <location>
        <begin position="347"/>
        <end position="369"/>
    </location>
</feature>
<dbReference type="PANTHER" id="PTHR48021">
    <property type="match status" value="1"/>
</dbReference>
<evidence type="ECO:0000256" key="2">
    <source>
        <dbReference type="ARBA" id="ARBA00022448"/>
    </source>
</evidence>
<evidence type="ECO:0000256" key="8">
    <source>
        <dbReference type="ARBA" id="ARBA00023180"/>
    </source>
</evidence>
<dbReference type="PROSITE" id="PS50850">
    <property type="entry name" value="MFS"/>
    <property type="match status" value="1"/>
</dbReference>
<dbReference type="InterPro" id="IPR020846">
    <property type="entry name" value="MFS_dom"/>
</dbReference>
<dbReference type="PRINTS" id="PR00171">
    <property type="entry name" value="SUGRTRNSPORT"/>
</dbReference>
<dbReference type="GO" id="GO:0022857">
    <property type="term" value="F:transmembrane transporter activity"/>
    <property type="evidence" value="ECO:0007669"/>
    <property type="project" value="InterPro"/>
</dbReference>
<proteinExistence type="predicted"/>
<dbReference type="InterPro" id="IPR005828">
    <property type="entry name" value="MFS_sugar_transport-like"/>
</dbReference>
<keyword evidence="2" id="KW-0813">Transport</keyword>
<dbReference type="InterPro" id="IPR003663">
    <property type="entry name" value="Sugar/inositol_transpt"/>
</dbReference>
<feature type="transmembrane region" description="Helical" evidence="9">
    <location>
        <begin position="316"/>
        <end position="335"/>
    </location>
</feature>
<dbReference type="Proteomes" id="UP000801492">
    <property type="component" value="Unassembled WGS sequence"/>
</dbReference>
<dbReference type="InterPro" id="IPR036259">
    <property type="entry name" value="MFS_trans_sf"/>
</dbReference>
<evidence type="ECO:0000256" key="7">
    <source>
        <dbReference type="ARBA" id="ARBA00023136"/>
    </source>
</evidence>
<evidence type="ECO:0000256" key="6">
    <source>
        <dbReference type="ARBA" id="ARBA00022989"/>
    </source>
</evidence>
<dbReference type="InterPro" id="IPR050549">
    <property type="entry name" value="MFS_Trehalose_Transporter"/>
</dbReference>
<gene>
    <name evidence="11" type="ORF">ILUMI_18519</name>
</gene>
<feature type="transmembrane region" description="Helical" evidence="9">
    <location>
        <begin position="194"/>
        <end position="218"/>
    </location>
</feature>
<evidence type="ECO:0000256" key="4">
    <source>
        <dbReference type="ARBA" id="ARBA00022597"/>
    </source>
</evidence>
<feature type="transmembrane region" description="Helical" evidence="9">
    <location>
        <begin position="284"/>
        <end position="304"/>
    </location>
</feature>
<dbReference type="Pfam" id="PF00083">
    <property type="entry name" value="Sugar_tr"/>
    <property type="match status" value="1"/>
</dbReference>
<evidence type="ECO:0000256" key="5">
    <source>
        <dbReference type="ARBA" id="ARBA00022692"/>
    </source>
</evidence>
<evidence type="ECO:0000259" key="10">
    <source>
        <dbReference type="PROSITE" id="PS50850"/>
    </source>
</evidence>